<dbReference type="Proteomes" id="UP000324222">
    <property type="component" value="Unassembled WGS sequence"/>
</dbReference>
<proteinExistence type="predicted"/>
<evidence type="ECO:0000313" key="3">
    <source>
        <dbReference type="Proteomes" id="UP000324222"/>
    </source>
</evidence>
<evidence type="ECO:0000256" key="1">
    <source>
        <dbReference type="SAM" id="MobiDB-lite"/>
    </source>
</evidence>
<dbReference type="AlphaFoldDB" id="A0A5B7KH08"/>
<reference evidence="2 3" key="1">
    <citation type="submission" date="2019-05" db="EMBL/GenBank/DDBJ databases">
        <title>Another draft genome of Portunus trituberculatus and its Hox gene families provides insights of decapod evolution.</title>
        <authorList>
            <person name="Jeong J.-H."/>
            <person name="Song I."/>
            <person name="Kim S."/>
            <person name="Choi T."/>
            <person name="Kim D."/>
            <person name="Ryu S."/>
            <person name="Kim W."/>
        </authorList>
    </citation>
    <scope>NUCLEOTIDE SEQUENCE [LARGE SCALE GENOMIC DNA]</scope>
    <source>
        <tissue evidence="2">Muscle</tissue>
    </source>
</reference>
<feature type="compositionally biased region" description="Gly residues" evidence="1">
    <location>
        <begin position="1"/>
        <end position="18"/>
    </location>
</feature>
<sequence>MGLRGRVGGGTGVLGVAGGCSRRGPAVHP</sequence>
<dbReference type="EMBL" id="VSRR010149389">
    <property type="protein sequence ID" value="MPD06096.1"/>
    <property type="molecule type" value="Genomic_DNA"/>
</dbReference>
<organism evidence="2 3">
    <name type="scientific">Portunus trituberculatus</name>
    <name type="common">Swimming crab</name>
    <name type="synonym">Neptunus trituberculatus</name>
    <dbReference type="NCBI Taxonomy" id="210409"/>
    <lineage>
        <taxon>Eukaryota</taxon>
        <taxon>Metazoa</taxon>
        <taxon>Ecdysozoa</taxon>
        <taxon>Arthropoda</taxon>
        <taxon>Crustacea</taxon>
        <taxon>Multicrustacea</taxon>
        <taxon>Malacostraca</taxon>
        <taxon>Eumalacostraca</taxon>
        <taxon>Eucarida</taxon>
        <taxon>Decapoda</taxon>
        <taxon>Pleocyemata</taxon>
        <taxon>Brachyura</taxon>
        <taxon>Eubrachyura</taxon>
        <taxon>Portunoidea</taxon>
        <taxon>Portunidae</taxon>
        <taxon>Portuninae</taxon>
        <taxon>Portunus</taxon>
    </lineage>
</organism>
<comment type="caution">
    <text evidence="2">The sequence shown here is derived from an EMBL/GenBank/DDBJ whole genome shotgun (WGS) entry which is preliminary data.</text>
</comment>
<evidence type="ECO:0000313" key="2">
    <source>
        <dbReference type="EMBL" id="MPD06096.1"/>
    </source>
</evidence>
<keyword evidence="3" id="KW-1185">Reference proteome</keyword>
<protein>
    <submittedName>
        <fullName evidence="2">Uncharacterized protein</fullName>
    </submittedName>
</protein>
<dbReference type="PROSITE" id="PS51257">
    <property type="entry name" value="PROKAR_LIPOPROTEIN"/>
    <property type="match status" value="1"/>
</dbReference>
<gene>
    <name evidence="2" type="ORF">E2C01_101884</name>
</gene>
<accession>A0A5B7KH08</accession>
<name>A0A5B7KH08_PORTR</name>
<feature type="region of interest" description="Disordered" evidence="1">
    <location>
        <begin position="1"/>
        <end position="29"/>
    </location>
</feature>